<accession>A0ABY8EEC6</accession>
<feature type="transmembrane region" description="Helical" evidence="1">
    <location>
        <begin position="161"/>
        <end position="184"/>
    </location>
</feature>
<dbReference type="Proteomes" id="UP001222800">
    <property type="component" value="Chromosome"/>
</dbReference>
<dbReference type="EMBL" id="CP120733">
    <property type="protein sequence ID" value="WFD09180.1"/>
    <property type="molecule type" value="Genomic_DNA"/>
</dbReference>
<keyword evidence="1" id="KW-0812">Transmembrane</keyword>
<gene>
    <name evidence="2" type="ORF">P4S50_12380</name>
</gene>
<evidence type="ECO:0000313" key="2">
    <source>
        <dbReference type="EMBL" id="WFD09180.1"/>
    </source>
</evidence>
<keyword evidence="3" id="KW-1185">Reference proteome</keyword>
<keyword evidence="1" id="KW-0472">Membrane</keyword>
<feature type="transmembrane region" description="Helical" evidence="1">
    <location>
        <begin position="103"/>
        <end position="125"/>
    </location>
</feature>
<keyword evidence="1" id="KW-1133">Transmembrane helix</keyword>
<sequence>MESYIDTSKDELKAKLYNELNDLLKEMYVREDETFNKEKSKIFDWILFFNTYKIEDLINKCIDLQEKLSDIEDDDIKQISQIRIQVMKIRVESKKLKTPYKMLIFSFIPYLLILILLCSTMVYFSETIVSFINESKNLIFFGIIGAISYFLSYLEKKSSGIVFNLLIRFLFAIIIPIILIQLIFESGKVREANITPELISFTCGYSSKLVIDILNKLVEKGSKIIDAI</sequence>
<evidence type="ECO:0000313" key="3">
    <source>
        <dbReference type="Proteomes" id="UP001222800"/>
    </source>
</evidence>
<evidence type="ECO:0000256" key="1">
    <source>
        <dbReference type="SAM" id="Phobius"/>
    </source>
</evidence>
<reference evidence="2 3" key="1">
    <citation type="submission" date="2023-03" db="EMBL/GenBank/DDBJ databases">
        <title>Complete genome sequence of Tepidibacter sp. SWIR-1, isolated from a deep-sea hydrothermal vent.</title>
        <authorList>
            <person name="Li X."/>
        </authorList>
    </citation>
    <scope>NUCLEOTIDE SEQUENCE [LARGE SCALE GENOMIC DNA]</scope>
    <source>
        <strain evidence="2 3">SWIR-1</strain>
    </source>
</reference>
<organism evidence="2 3">
    <name type="scientific">Tepidibacter hydrothermalis</name>
    <dbReference type="NCBI Taxonomy" id="3036126"/>
    <lineage>
        <taxon>Bacteria</taxon>
        <taxon>Bacillati</taxon>
        <taxon>Bacillota</taxon>
        <taxon>Clostridia</taxon>
        <taxon>Peptostreptococcales</taxon>
        <taxon>Peptostreptococcaceae</taxon>
        <taxon>Tepidibacter</taxon>
    </lineage>
</organism>
<proteinExistence type="predicted"/>
<dbReference type="RefSeq" id="WP_277731102.1">
    <property type="nucleotide sequence ID" value="NZ_CP120733.1"/>
</dbReference>
<protein>
    <submittedName>
        <fullName evidence="2">Uncharacterized protein</fullName>
    </submittedName>
</protein>
<feature type="transmembrane region" description="Helical" evidence="1">
    <location>
        <begin position="137"/>
        <end position="154"/>
    </location>
</feature>
<name>A0ABY8EEC6_9FIRM</name>